<comment type="caution">
    <text evidence="1">The sequence shown here is derived from an EMBL/GenBank/DDBJ whole genome shotgun (WGS) entry which is preliminary data.</text>
</comment>
<dbReference type="EMBL" id="JANGCH010000004">
    <property type="protein sequence ID" value="MCQ5121534.1"/>
    <property type="molecule type" value="Genomic_DNA"/>
</dbReference>
<accession>A0ABT1SJY6</accession>
<gene>
    <name evidence="1" type="ORF">NE663_04580</name>
</gene>
<dbReference type="Proteomes" id="UP001524435">
    <property type="component" value="Unassembled WGS sequence"/>
</dbReference>
<organism evidence="1 2">
    <name type="scientific">Massilicoli timonensis</name>
    <dbReference type="NCBI Taxonomy" id="2015901"/>
    <lineage>
        <taxon>Bacteria</taxon>
        <taxon>Bacillati</taxon>
        <taxon>Bacillota</taxon>
        <taxon>Erysipelotrichia</taxon>
        <taxon>Erysipelotrichales</taxon>
        <taxon>Erysipelotrichaceae</taxon>
        <taxon>Massilicoli</taxon>
    </lineage>
</organism>
<dbReference type="RefSeq" id="WP_256197585.1">
    <property type="nucleotide sequence ID" value="NZ_JANGCH010000004.1"/>
</dbReference>
<proteinExistence type="predicted"/>
<dbReference type="InterPro" id="IPR011889">
    <property type="entry name" value="Liste_lipo_26"/>
</dbReference>
<dbReference type="NCBIfam" id="TIGR02167">
    <property type="entry name" value="Liste_lipo_26"/>
    <property type="match status" value="1"/>
</dbReference>
<evidence type="ECO:0000313" key="2">
    <source>
        <dbReference type="Proteomes" id="UP001524435"/>
    </source>
</evidence>
<evidence type="ECO:0000313" key="1">
    <source>
        <dbReference type="EMBL" id="MCQ5121534.1"/>
    </source>
</evidence>
<name>A0ABT1SJY6_9FIRM</name>
<sequence length="76" mass="8684">MKVETTDKKVMLGTNTLAYAFDPTGDAVRNQYWFNKLVSIDLSGLDTSSVTNMAYMFAYCLFKTSQKLYNLVRHCL</sequence>
<protein>
    <submittedName>
        <fullName evidence="1">BspA family leucine-rich repeat surface protein</fullName>
    </submittedName>
</protein>
<keyword evidence="2" id="KW-1185">Reference proteome</keyword>
<reference evidence="1 2" key="1">
    <citation type="submission" date="2022-06" db="EMBL/GenBank/DDBJ databases">
        <title>Isolation of gut microbiota from human fecal samples.</title>
        <authorList>
            <person name="Pamer E.G."/>
            <person name="Barat B."/>
            <person name="Waligurski E."/>
            <person name="Medina S."/>
            <person name="Paddock L."/>
            <person name="Mostad J."/>
        </authorList>
    </citation>
    <scope>NUCLEOTIDE SEQUENCE [LARGE SCALE GENOMIC DNA]</scope>
    <source>
        <strain evidence="1 2">DFI.6.1</strain>
    </source>
</reference>